<evidence type="ECO:0000259" key="3">
    <source>
        <dbReference type="Pfam" id="PF09186"/>
    </source>
</evidence>
<proteinExistence type="inferred from homology"/>
<evidence type="ECO:0000256" key="1">
    <source>
        <dbReference type="ARBA" id="ARBA00007665"/>
    </source>
</evidence>
<gene>
    <name evidence="4" type="ORF">L8U58_07270</name>
</gene>
<evidence type="ECO:0000313" key="4">
    <source>
        <dbReference type="EMBL" id="MCZ9305323.1"/>
    </source>
</evidence>
<dbReference type="Pfam" id="PF01205">
    <property type="entry name" value="Impact_N"/>
    <property type="match status" value="1"/>
</dbReference>
<name>A0A9X3M9S9_9CORY</name>
<dbReference type="InterPro" id="IPR023582">
    <property type="entry name" value="Impact"/>
</dbReference>
<dbReference type="InterPro" id="IPR020568">
    <property type="entry name" value="Ribosomal_Su5_D2-typ_SF"/>
</dbReference>
<evidence type="ECO:0000259" key="2">
    <source>
        <dbReference type="Pfam" id="PF01205"/>
    </source>
</evidence>
<dbReference type="PANTHER" id="PTHR16301:SF20">
    <property type="entry name" value="IMPACT FAMILY MEMBER YIGZ"/>
    <property type="match status" value="1"/>
</dbReference>
<dbReference type="InterPro" id="IPR015269">
    <property type="entry name" value="UPF0029_Impact_C"/>
</dbReference>
<dbReference type="SUPFAM" id="SSF54211">
    <property type="entry name" value="Ribosomal protein S5 domain 2-like"/>
    <property type="match status" value="1"/>
</dbReference>
<evidence type="ECO:0000313" key="5">
    <source>
        <dbReference type="Proteomes" id="UP001146505"/>
    </source>
</evidence>
<dbReference type="PANTHER" id="PTHR16301">
    <property type="entry name" value="IMPACT-RELATED"/>
    <property type="match status" value="1"/>
</dbReference>
<organism evidence="4 5">
    <name type="scientific">Corynebacterium macclintockiae</name>
    <dbReference type="NCBI Taxonomy" id="2913501"/>
    <lineage>
        <taxon>Bacteria</taxon>
        <taxon>Bacillati</taxon>
        <taxon>Actinomycetota</taxon>
        <taxon>Actinomycetes</taxon>
        <taxon>Mycobacteriales</taxon>
        <taxon>Corynebacteriaceae</taxon>
        <taxon>Corynebacterium</taxon>
    </lineage>
</organism>
<dbReference type="GO" id="GO:0005737">
    <property type="term" value="C:cytoplasm"/>
    <property type="evidence" value="ECO:0007669"/>
    <property type="project" value="TreeGrafter"/>
</dbReference>
<dbReference type="EMBL" id="JAKMUV010000008">
    <property type="protein sequence ID" value="MCZ9305323.1"/>
    <property type="molecule type" value="Genomic_DNA"/>
</dbReference>
<dbReference type="InterPro" id="IPR036956">
    <property type="entry name" value="Impact_N_sf"/>
</dbReference>
<dbReference type="Pfam" id="PF09186">
    <property type="entry name" value="DUF1949"/>
    <property type="match status" value="1"/>
</dbReference>
<comment type="similarity">
    <text evidence="1">Belongs to the IMPACT family.</text>
</comment>
<dbReference type="RefSeq" id="WP_035008402.1">
    <property type="nucleotide sequence ID" value="NZ_JAKMUV010000008.1"/>
</dbReference>
<reference evidence="4" key="1">
    <citation type="submission" date="2022-02" db="EMBL/GenBank/DDBJ databases">
        <title>Corynebacterium sp. from urogenital microbiome.</title>
        <authorList>
            <person name="Cappelli E.A."/>
            <person name="Ribeiro T.G."/>
            <person name="Peixe L."/>
        </authorList>
    </citation>
    <scope>NUCLEOTIDE SEQUENCE</scope>
    <source>
        <strain evidence="4">C9Ua_112</strain>
    </source>
</reference>
<comment type="caution">
    <text evidence="4">The sequence shown here is derived from an EMBL/GenBank/DDBJ whole genome shotgun (WGS) entry which is preliminary data.</text>
</comment>
<dbReference type="AlphaFoldDB" id="A0A9X3M9S9"/>
<protein>
    <submittedName>
        <fullName evidence="4">YigZ family protein</fullName>
    </submittedName>
</protein>
<dbReference type="GeneID" id="301813348"/>
<accession>A0A9X3M9S9</accession>
<dbReference type="InterPro" id="IPR001498">
    <property type="entry name" value="Impact_N"/>
</dbReference>
<feature type="domain" description="UPF0029" evidence="3">
    <location>
        <begin position="159"/>
        <end position="211"/>
    </location>
</feature>
<dbReference type="Proteomes" id="UP001146505">
    <property type="component" value="Unassembled WGS sequence"/>
</dbReference>
<sequence length="227" mass="25031">MPDDTVPLNANRPEPSYVRPQQGRFTAEVEIKRSRFIALAERCTSEDEAREFINSIRREYPDARHHCSAFVVHVDSAQPIERSSDDGEPAGTAGQPMLEVLKGWHTPEPLQDVAVVVVRYFGGVKLGTGGLVRAYQEATREVLQQVPLVLRRQLDLYTCDVPHADAGRVEAEVRAAGYTVVGVEYRAVAELSIACEPGAPLPDFLASITSGTAEPHLEGQRWIEDTL</sequence>
<feature type="domain" description="Impact N-terminal" evidence="2">
    <location>
        <begin position="32"/>
        <end position="143"/>
    </location>
</feature>
<keyword evidence="5" id="KW-1185">Reference proteome</keyword>
<dbReference type="GO" id="GO:0006446">
    <property type="term" value="P:regulation of translational initiation"/>
    <property type="evidence" value="ECO:0007669"/>
    <property type="project" value="TreeGrafter"/>
</dbReference>
<dbReference type="Gene3D" id="3.30.230.30">
    <property type="entry name" value="Impact, N-terminal domain"/>
    <property type="match status" value="1"/>
</dbReference>